<reference evidence="6" key="2">
    <citation type="submission" date="2015-06" db="UniProtKB">
        <authorList>
            <consortium name="EnsemblMetazoa"/>
        </authorList>
    </citation>
    <scope>IDENTIFICATION</scope>
</reference>
<dbReference type="InterPro" id="IPR019376">
    <property type="entry name" value="Myeloid_leukemia_factor"/>
</dbReference>
<evidence type="ECO:0000313" key="6">
    <source>
        <dbReference type="EnsemblMetazoa" id="tetur05g03700.1"/>
    </source>
</evidence>
<dbReference type="STRING" id="32264.T1K4S9"/>
<keyword evidence="7" id="KW-1185">Reference proteome</keyword>
<organism evidence="6 7">
    <name type="scientific">Tetranychus urticae</name>
    <name type="common">Two-spotted spider mite</name>
    <dbReference type="NCBI Taxonomy" id="32264"/>
    <lineage>
        <taxon>Eukaryota</taxon>
        <taxon>Metazoa</taxon>
        <taxon>Ecdysozoa</taxon>
        <taxon>Arthropoda</taxon>
        <taxon>Chelicerata</taxon>
        <taxon>Arachnida</taxon>
        <taxon>Acari</taxon>
        <taxon>Acariformes</taxon>
        <taxon>Trombidiformes</taxon>
        <taxon>Prostigmata</taxon>
        <taxon>Eleutherengona</taxon>
        <taxon>Raphignathae</taxon>
        <taxon>Tetranychoidea</taxon>
        <taxon>Tetranychidae</taxon>
        <taxon>Tetranychus</taxon>
    </lineage>
</organism>
<dbReference type="EMBL" id="CAEY01001580">
    <property type="status" value="NOT_ANNOTATED_CDS"/>
    <property type="molecule type" value="Genomic_DNA"/>
</dbReference>
<dbReference type="Pfam" id="PF10248">
    <property type="entry name" value="Mlf1IP"/>
    <property type="match status" value="1"/>
</dbReference>
<dbReference type="EnsemblMetazoa" id="tetur05g03700.1">
    <property type="protein sequence ID" value="tetur05g03700.1"/>
    <property type="gene ID" value="tetur05g03700"/>
</dbReference>
<feature type="compositionally biased region" description="Basic residues" evidence="5">
    <location>
        <begin position="273"/>
        <end position="294"/>
    </location>
</feature>
<sequence length="303" mass="34274">MALMGFGDFNDMFGHVDRMMNNIMRNMFNPMPDPFGMMDTMMPGLTNIATFPNMTQGGSYFSSSVMHISNDGSGRPQVYQATQSARYGPDGVKETQETVRDSASGLQKMAIGHHINDRGHVMEKSKNWYTGEEEEKDEFINLDEEEGQAFEDEWKTRMGSAYAQRRGYHADRALTSSQGSAPLAITAGPSTSGESSSSHYYPQQQHQSRHLHGVQLPHQHHHHHQRTNNHHQYRGEMNATNSRCDPDIEIISAPSRVQHHHQSAAGSSPQTSNRHRVSAKQRSKKDKKPYKRSSNKNNNEQQH</sequence>
<evidence type="ECO:0000256" key="4">
    <source>
        <dbReference type="ARBA" id="ARBA00022553"/>
    </source>
</evidence>
<comment type="subcellular location">
    <subcellularLocation>
        <location evidence="1">Cytoplasm</location>
    </subcellularLocation>
</comment>
<dbReference type="eggNOG" id="KOG4049">
    <property type="taxonomic scope" value="Eukaryota"/>
</dbReference>
<name>T1K4S9_TETUR</name>
<gene>
    <name evidence="6" type="primary">107360806</name>
</gene>
<dbReference type="HOGENOM" id="CLU_919272_0_0_1"/>
<dbReference type="OrthoDB" id="8707547at2759"/>
<feature type="region of interest" description="Disordered" evidence="5">
    <location>
        <begin position="255"/>
        <end position="303"/>
    </location>
</feature>
<reference evidence="7" key="1">
    <citation type="submission" date="2011-08" db="EMBL/GenBank/DDBJ databases">
        <authorList>
            <person name="Rombauts S."/>
        </authorList>
    </citation>
    <scope>NUCLEOTIDE SEQUENCE</scope>
    <source>
        <strain evidence="7">London</strain>
    </source>
</reference>
<evidence type="ECO:0000256" key="5">
    <source>
        <dbReference type="SAM" id="MobiDB-lite"/>
    </source>
</evidence>
<keyword evidence="4" id="KW-0597">Phosphoprotein</keyword>
<dbReference type="GO" id="GO:0005737">
    <property type="term" value="C:cytoplasm"/>
    <property type="evidence" value="ECO:0007669"/>
    <property type="project" value="UniProtKB-SubCell"/>
</dbReference>
<feature type="compositionally biased region" description="Basic residues" evidence="5">
    <location>
        <begin position="207"/>
        <end position="232"/>
    </location>
</feature>
<dbReference type="AlphaFoldDB" id="T1K4S9"/>
<dbReference type="PANTHER" id="PTHR13105">
    <property type="entry name" value="MYELOID LEUKEMIA FACTOR"/>
    <property type="match status" value="1"/>
</dbReference>
<keyword evidence="3" id="KW-0963">Cytoplasm</keyword>
<dbReference type="OMA" id="FEDEWKT"/>
<dbReference type="KEGG" id="tut:107360806"/>
<comment type="similarity">
    <text evidence="2">Belongs to the MLF family.</text>
</comment>
<dbReference type="Proteomes" id="UP000015104">
    <property type="component" value="Unassembled WGS sequence"/>
</dbReference>
<evidence type="ECO:0000256" key="3">
    <source>
        <dbReference type="ARBA" id="ARBA00022490"/>
    </source>
</evidence>
<feature type="region of interest" description="Disordered" evidence="5">
    <location>
        <begin position="179"/>
        <end position="242"/>
    </location>
</feature>
<evidence type="ECO:0008006" key="8">
    <source>
        <dbReference type="Google" id="ProtNLM"/>
    </source>
</evidence>
<evidence type="ECO:0000256" key="1">
    <source>
        <dbReference type="ARBA" id="ARBA00004496"/>
    </source>
</evidence>
<accession>T1K4S9</accession>
<evidence type="ECO:0000313" key="7">
    <source>
        <dbReference type="Proteomes" id="UP000015104"/>
    </source>
</evidence>
<feature type="compositionally biased region" description="Low complexity" evidence="5">
    <location>
        <begin position="190"/>
        <end position="206"/>
    </location>
</feature>
<evidence type="ECO:0000256" key="2">
    <source>
        <dbReference type="ARBA" id="ARBA00008332"/>
    </source>
</evidence>
<proteinExistence type="inferred from homology"/>
<protein>
    <recommendedName>
        <fullName evidence="8">Myeloid leukemia factor</fullName>
    </recommendedName>
</protein>